<dbReference type="PANTHER" id="PTHR11847">
    <property type="entry name" value="RIBOSOMAL PROTEIN L15"/>
    <property type="match status" value="1"/>
</dbReference>
<dbReference type="PROSITE" id="PS01194">
    <property type="entry name" value="RIBOSOMAL_L15E"/>
    <property type="match status" value="1"/>
</dbReference>
<evidence type="ECO:0000256" key="1">
    <source>
        <dbReference type="ARBA" id="ARBA00006857"/>
    </source>
</evidence>
<dbReference type="FunFam" id="3.40.1120.10:FF:000001">
    <property type="entry name" value="Ribosomal protein L15"/>
    <property type="match status" value="1"/>
</dbReference>
<dbReference type="Proteomes" id="UP000308768">
    <property type="component" value="Unassembled WGS sequence"/>
</dbReference>
<dbReference type="STRING" id="331657.A0A4V5NF16"/>
<dbReference type="InterPro" id="IPR020925">
    <property type="entry name" value="Ribosomal_eL15_CS"/>
</dbReference>
<dbReference type="Pfam" id="PF00827">
    <property type="entry name" value="Ribosomal_L15e"/>
    <property type="match status" value="1"/>
</dbReference>
<evidence type="ECO:0000256" key="3">
    <source>
        <dbReference type="ARBA" id="ARBA00023274"/>
    </source>
</evidence>
<dbReference type="Gene3D" id="3.40.1120.10">
    <property type="entry name" value="Ribosomal protein l15e"/>
    <property type="match status" value="1"/>
</dbReference>
<keyword evidence="2 4" id="KW-0689">Ribosomal protein</keyword>
<evidence type="ECO:0000256" key="5">
    <source>
        <dbReference type="SAM" id="MobiDB-lite"/>
    </source>
</evidence>
<feature type="compositionally biased region" description="Basic residues" evidence="5">
    <location>
        <begin position="399"/>
        <end position="418"/>
    </location>
</feature>
<accession>A0A4V5NF16</accession>
<dbReference type="EMBL" id="NAJN01000743">
    <property type="protein sequence ID" value="TKA69299.1"/>
    <property type="molecule type" value="Genomic_DNA"/>
</dbReference>
<reference evidence="6 7" key="1">
    <citation type="submission" date="2017-03" db="EMBL/GenBank/DDBJ databases">
        <title>Genomes of endolithic fungi from Antarctica.</title>
        <authorList>
            <person name="Coleine C."/>
            <person name="Masonjones S."/>
            <person name="Stajich J.E."/>
        </authorList>
    </citation>
    <scope>NUCLEOTIDE SEQUENCE [LARGE SCALE GENOMIC DNA]</scope>
    <source>
        <strain evidence="6 7">CCFEE 5187</strain>
    </source>
</reference>
<name>A0A4V5NF16_9PEZI</name>
<organism evidence="6 7">
    <name type="scientific">Cryomyces minteri</name>
    <dbReference type="NCBI Taxonomy" id="331657"/>
    <lineage>
        <taxon>Eukaryota</taxon>
        <taxon>Fungi</taxon>
        <taxon>Dikarya</taxon>
        <taxon>Ascomycota</taxon>
        <taxon>Pezizomycotina</taxon>
        <taxon>Dothideomycetes</taxon>
        <taxon>Dothideomycetes incertae sedis</taxon>
        <taxon>Cryomyces</taxon>
    </lineage>
</organism>
<comment type="similarity">
    <text evidence="1 4">Belongs to the eukaryotic ribosomal protein eL15 family.</text>
</comment>
<feature type="region of interest" description="Disordered" evidence="5">
    <location>
        <begin position="391"/>
        <end position="418"/>
    </location>
</feature>
<evidence type="ECO:0000313" key="7">
    <source>
        <dbReference type="Proteomes" id="UP000308768"/>
    </source>
</evidence>
<dbReference type="GO" id="GO:0022625">
    <property type="term" value="C:cytosolic large ribosomal subunit"/>
    <property type="evidence" value="ECO:0007669"/>
    <property type="project" value="TreeGrafter"/>
</dbReference>
<dbReference type="AlphaFoldDB" id="A0A4V5NF16"/>
<dbReference type="SUPFAM" id="SSF54189">
    <property type="entry name" value="Ribosomal proteins S24e, L23 and L15e"/>
    <property type="match status" value="1"/>
</dbReference>
<sequence length="433" mass="50165">MAEDDASDYAVDTGRTESQQVLGLFKQFEKRQSRKKDVYVGDFRESVTHENQELSKLVEARETNAARAKHNFCNEIRSHISTALAPLVSDRKGINQARFDNRQVLGNRHPLSHPYFAHLSLVIGNSNVLLADYSHLSKLIDTVCEVGELGEGWQEDCERLTRLLRIGKHVAERHVDEVVQKKRAETLAKGNERNIADAKEVQEASIFFKRQMSIEEKSGDKVPLPLGTEQMGALKYVEELQKKKQSDVLRFLLRVRCWELRQLNVIHRASRPSRPDKARRLGYKAKQGYVIYRVRVRRGGRKRPVPKGATYGKPTNQGVNQLKYQRSLKSTAEERVGRRCANLRVLNSYWINQDSTYKYYEIILVDPQHKAIRRDPRINWIVKPVHKHRESRGLTATGKKSRGLGRGHKFNKTTAGRRKTWKRHNTLSLWRYR</sequence>
<dbReference type="InterPro" id="IPR024794">
    <property type="entry name" value="Rbsml_eL15_core_dom_sf"/>
</dbReference>
<keyword evidence="7" id="KW-1185">Reference proteome</keyword>
<keyword evidence="3 4" id="KW-0687">Ribonucleoprotein</keyword>
<dbReference type="NCBIfam" id="NF003269">
    <property type="entry name" value="PRK04243.1"/>
    <property type="match status" value="1"/>
</dbReference>
<evidence type="ECO:0000256" key="2">
    <source>
        <dbReference type="ARBA" id="ARBA00022980"/>
    </source>
</evidence>
<dbReference type="OrthoDB" id="10255148at2759"/>
<dbReference type="GO" id="GO:0003735">
    <property type="term" value="F:structural constituent of ribosome"/>
    <property type="evidence" value="ECO:0007669"/>
    <property type="project" value="InterPro"/>
</dbReference>
<comment type="caution">
    <text evidence="6">The sequence shown here is derived from an EMBL/GenBank/DDBJ whole genome shotgun (WGS) entry which is preliminary data.</text>
</comment>
<dbReference type="PANTHER" id="PTHR11847:SF4">
    <property type="entry name" value="LARGE RIBOSOMAL SUBUNIT PROTEIN EL15"/>
    <property type="match status" value="1"/>
</dbReference>
<protein>
    <recommendedName>
        <fullName evidence="4">Ribosomal protein L15</fullName>
    </recommendedName>
</protein>
<evidence type="ECO:0000256" key="4">
    <source>
        <dbReference type="RuleBase" id="RU000663"/>
    </source>
</evidence>
<dbReference type="InterPro" id="IPR012678">
    <property type="entry name" value="Ribosomal_uL23/eL15/eS24_sf"/>
</dbReference>
<dbReference type="SMART" id="SM01384">
    <property type="entry name" value="Ribosomal_L15e"/>
    <property type="match status" value="1"/>
</dbReference>
<dbReference type="InterPro" id="IPR000439">
    <property type="entry name" value="Ribosomal_eL15"/>
</dbReference>
<dbReference type="GO" id="GO:0002181">
    <property type="term" value="P:cytoplasmic translation"/>
    <property type="evidence" value="ECO:0007669"/>
    <property type="project" value="TreeGrafter"/>
</dbReference>
<dbReference type="GO" id="GO:0003723">
    <property type="term" value="F:RNA binding"/>
    <property type="evidence" value="ECO:0007669"/>
    <property type="project" value="TreeGrafter"/>
</dbReference>
<proteinExistence type="inferred from homology"/>
<gene>
    <name evidence="6" type="ORF">B0A49_08271</name>
</gene>
<evidence type="ECO:0000313" key="6">
    <source>
        <dbReference type="EMBL" id="TKA69299.1"/>
    </source>
</evidence>